<dbReference type="RefSeq" id="WP_249376311.1">
    <property type="nucleotide sequence ID" value="NZ_SNUZ01000007.1"/>
</dbReference>
<evidence type="ECO:0000313" key="2">
    <source>
        <dbReference type="Proteomes" id="UP001056693"/>
    </source>
</evidence>
<proteinExistence type="predicted"/>
<organism evidence="1 2">
    <name type="scientific">Ruminococcus bromii</name>
    <dbReference type="NCBI Taxonomy" id="40518"/>
    <lineage>
        <taxon>Bacteria</taxon>
        <taxon>Bacillati</taxon>
        <taxon>Bacillota</taxon>
        <taxon>Clostridia</taxon>
        <taxon>Eubacteriales</taxon>
        <taxon>Oscillospiraceae</taxon>
        <taxon>Ruminococcus</taxon>
    </lineage>
</organism>
<accession>A0ABT0NIC0</accession>
<name>A0ABT0NIC0_9FIRM</name>
<dbReference type="Proteomes" id="UP001056693">
    <property type="component" value="Unassembled WGS sequence"/>
</dbReference>
<dbReference type="EMBL" id="SNUZ01000007">
    <property type="protein sequence ID" value="MCL3787329.1"/>
    <property type="molecule type" value="Genomic_DNA"/>
</dbReference>
<reference evidence="1 2" key="1">
    <citation type="submission" date="2019-03" db="EMBL/GenBank/DDBJ databases">
        <authorList>
            <person name="Molinero N."/>
            <person name="Sanchez B."/>
            <person name="Walker A."/>
            <person name="Duncan S."/>
            <person name="Delgado S."/>
            <person name="Margolles A."/>
        </authorList>
    </citation>
    <scope>NUCLEOTIDE SEQUENCE [LARGE SCALE GENOMIC DNA]</scope>
    <source>
        <strain evidence="1 2">IPLA60002</strain>
    </source>
</reference>
<keyword evidence="2" id="KW-1185">Reference proteome</keyword>
<gene>
    <name evidence="1" type="ORF">E2N93_04730</name>
</gene>
<comment type="caution">
    <text evidence="1">The sequence shown here is derived from an EMBL/GenBank/DDBJ whole genome shotgun (WGS) entry which is preliminary data.</text>
</comment>
<evidence type="ECO:0000313" key="1">
    <source>
        <dbReference type="EMBL" id="MCL3787329.1"/>
    </source>
</evidence>
<sequence length="593" mass="69173">MKLDEIRIYAEVLEQGLNFKKYLKTICCDIIIKNIYTKKLRSEFDVNDSIIDRIRKVKDVDVLITAISQNKEYPLLLVEYSTAVPTDDHKMQRSDVYYWSAFFKTPMMKISPSIKGMKQKFGGGSKINDDLEIAIACRRNAVLYQIPWETDKNHVLNVDKNILSCITYSKQIENILKKMLNIFLNTDSIYEYYEKLRIDYINNCDDILKFYTYEKMIEIFSKSKRFDWIDNKLKIKINRFGHAMDPERGILYFVNMIMDPQNVITEIQINRDSDYYCRGGYNKLFDGLSNKEELETYVKELIDCGNKFDDNNALYILNKALNLNNELEFEKSSDHNYFINNKVMYKFLNSHPSMATKSIFFLSTELHLTDQKRDIICKIKWDKSPINCFINSIATDNFKITDITPVSMQNVKEDIITYASVELYKQLKFGLLAVSYPGAQGDRCILKGSGRTVERIYVDVIAYNNCQGKINVYLEECKEKFENSKNDVKKLKMIKSNADEKSGLKKLFSKIIGVEDISEIYTSIAAKVTKKIPNYDVDYIFMFDIQNDNNFITRIDYTVAIVNVNLVEKFSQLKNNEGKLKGTLEMNQIYVIS</sequence>
<protein>
    <submittedName>
        <fullName evidence="1">Uncharacterized protein</fullName>
    </submittedName>
</protein>